<reference evidence="1 2" key="1">
    <citation type="submission" date="2018-11" db="EMBL/GenBank/DDBJ databases">
        <title>Clostridium sp. nov., a member of the family Erysipelotrichaceae isolated from pig faeces.</title>
        <authorList>
            <person name="Chang Y.-H."/>
        </authorList>
    </citation>
    <scope>NUCLEOTIDE SEQUENCE [LARGE SCALE GENOMIC DNA]</scope>
    <source>
        <strain evidence="1 2">YH-panp20</strain>
    </source>
</reference>
<comment type="caution">
    <text evidence="1">The sequence shown here is derived from an EMBL/GenBank/DDBJ whole genome shotgun (WGS) entry which is preliminary data.</text>
</comment>
<dbReference type="AlphaFoldDB" id="A0A3N0HWH9"/>
<dbReference type="Proteomes" id="UP000276568">
    <property type="component" value="Unassembled WGS sequence"/>
</dbReference>
<dbReference type="Gene3D" id="2.40.30.200">
    <property type="match status" value="1"/>
</dbReference>
<organism evidence="1 2">
    <name type="scientific">Absicoccus porci</name>
    <dbReference type="NCBI Taxonomy" id="2486576"/>
    <lineage>
        <taxon>Bacteria</taxon>
        <taxon>Bacillati</taxon>
        <taxon>Bacillota</taxon>
        <taxon>Erysipelotrichia</taxon>
        <taxon>Erysipelotrichales</taxon>
        <taxon>Erysipelotrichaceae</taxon>
        <taxon>Absicoccus</taxon>
    </lineage>
</organism>
<dbReference type="EMBL" id="RJQC01000006">
    <property type="protein sequence ID" value="RNM29024.1"/>
    <property type="molecule type" value="Genomic_DNA"/>
</dbReference>
<gene>
    <name evidence="1" type="ORF">EDX97_11415</name>
</gene>
<evidence type="ECO:0000313" key="1">
    <source>
        <dbReference type="EMBL" id="RNM29024.1"/>
    </source>
</evidence>
<evidence type="ECO:0008006" key="3">
    <source>
        <dbReference type="Google" id="ProtNLM"/>
    </source>
</evidence>
<protein>
    <recommendedName>
        <fullName evidence="3">Phage tail protein</fullName>
    </recommendedName>
</protein>
<name>A0A3N0HWH9_9FIRM</name>
<sequence>MRPDILINNISLFQMGWLRESIDFPTPQSQSETVVVPGRNSPIRFTEALGSVSFQPRAFTIVLSMLGTRSDFNNRVTEIINHFAGILVQVICSEEPTLYCIGTIEASPVYDPISNKGQLTLNCTDGDAYRYHTDETVVQVAGTKTVSLTNDFMPVVPTITTTAETTLEWKIGTDSFSKTISAGTWEIPELQLAYGNNSVKVNSTGTTTFRYREGRL</sequence>
<dbReference type="OrthoDB" id="2042961at2"/>
<accession>A0A3N0HWH9</accession>
<keyword evidence="2" id="KW-1185">Reference proteome</keyword>
<dbReference type="RefSeq" id="WP_128521269.1">
    <property type="nucleotide sequence ID" value="NZ_RJQC01000006.1"/>
</dbReference>
<evidence type="ECO:0000313" key="2">
    <source>
        <dbReference type="Proteomes" id="UP000276568"/>
    </source>
</evidence>
<proteinExistence type="predicted"/>